<reference evidence="1 2" key="1">
    <citation type="submission" date="2018-02" db="EMBL/GenBank/DDBJ databases">
        <authorList>
            <person name="Moore K."/>
            <person name="Momper L."/>
        </authorList>
    </citation>
    <scope>NUCLEOTIDE SEQUENCE [LARGE SCALE GENOMIC DNA]</scope>
    <source>
        <strain evidence="1 2">CCALA 015</strain>
    </source>
</reference>
<gene>
    <name evidence="1" type="ORF">C7B81_13585</name>
</gene>
<sequence>MTGPTGPTPQDPPRISRYEALAERWRLQSHRTDELHETLRTHSYLLLTELATELGVEARTWKEQRNPFHRRYVEYRLSPFAGSEGETRIDRYTAKGELEFAIVLTFDHGEDRFPKTRFLVPLATRMYRQHPQFCLWDPVAAAPLEGFLWVATRPAVIQDILTVLDRELAIDPFEGPPTPPRLGCL</sequence>
<name>A0ABX5F6N5_9CHRO</name>
<evidence type="ECO:0000313" key="1">
    <source>
        <dbReference type="EMBL" id="PSB36291.1"/>
    </source>
</evidence>
<organism evidence="1 2">
    <name type="scientific">Aphanothece cf. minutissima CCALA 015</name>
    <dbReference type="NCBI Taxonomy" id="2107695"/>
    <lineage>
        <taxon>Bacteria</taxon>
        <taxon>Bacillati</taxon>
        <taxon>Cyanobacteriota</taxon>
        <taxon>Cyanophyceae</taxon>
        <taxon>Oscillatoriophycideae</taxon>
        <taxon>Chroococcales</taxon>
        <taxon>Aphanothecaceae</taxon>
        <taxon>Aphanothece</taxon>
    </lineage>
</organism>
<accession>A0ABX5F6N5</accession>
<dbReference type="EMBL" id="PVWP01000010">
    <property type="protein sequence ID" value="PSB36291.1"/>
    <property type="molecule type" value="Genomic_DNA"/>
</dbReference>
<protein>
    <submittedName>
        <fullName evidence="1">Uncharacterized protein</fullName>
    </submittedName>
</protein>
<keyword evidence="2" id="KW-1185">Reference proteome</keyword>
<dbReference type="RefSeq" id="WP_106222600.1">
    <property type="nucleotide sequence ID" value="NZ_PVWP01000010.1"/>
</dbReference>
<comment type="caution">
    <text evidence="1">The sequence shown here is derived from an EMBL/GenBank/DDBJ whole genome shotgun (WGS) entry which is preliminary data.</text>
</comment>
<proteinExistence type="predicted"/>
<dbReference type="Proteomes" id="UP000238218">
    <property type="component" value="Unassembled WGS sequence"/>
</dbReference>
<evidence type="ECO:0000313" key="2">
    <source>
        <dbReference type="Proteomes" id="UP000238218"/>
    </source>
</evidence>
<reference evidence="1 2" key="2">
    <citation type="submission" date="2018-03" db="EMBL/GenBank/DDBJ databases">
        <title>The ancient ancestry and fast evolution of plastids.</title>
        <authorList>
            <person name="Moore K.R."/>
            <person name="Magnabosco C."/>
            <person name="Momper L."/>
            <person name="Gold D.A."/>
            <person name="Bosak T."/>
            <person name="Fournier G.P."/>
        </authorList>
    </citation>
    <scope>NUCLEOTIDE SEQUENCE [LARGE SCALE GENOMIC DNA]</scope>
    <source>
        <strain evidence="1 2">CCALA 015</strain>
    </source>
</reference>